<dbReference type="Proteomes" id="UP001154265">
    <property type="component" value="Unassembled WGS sequence"/>
</dbReference>
<dbReference type="Gene3D" id="3.90.20.10">
    <property type="match status" value="1"/>
</dbReference>
<keyword evidence="1" id="KW-0472">Membrane</keyword>
<keyword evidence="3" id="KW-1185">Reference proteome</keyword>
<sequence>MGESATTSELGQVLDAIASMQSDIKSLQGHIQAMDKKLEIYIATTAEKFNTIEAKIDAVRVEVKTTNEQITDLSKRQTSTDNRLWAFLVALFFTMAGLLAKVTLFDKV</sequence>
<protein>
    <submittedName>
        <fullName evidence="2">Uncharacterized protein</fullName>
    </submittedName>
</protein>
<evidence type="ECO:0000313" key="3">
    <source>
        <dbReference type="Proteomes" id="UP001154265"/>
    </source>
</evidence>
<dbReference type="RefSeq" id="WP_277866992.1">
    <property type="nucleotide sequence ID" value="NZ_JAKKUT010000002.1"/>
</dbReference>
<reference evidence="2" key="2">
    <citation type="submission" date="2022-01" db="EMBL/GenBank/DDBJ databases">
        <authorList>
            <person name="Zivanovic Y."/>
            <person name="Moreira D."/>
            <person name="Lopez-Garcia P."/>
        </authorList>
    </citation>
    <scope>NUCLEOTIDE SEQUENCE</scope>
    <source>
        <strain evidence="2">G9</strain>
    </source>
</reference>
<proteinExistence type="predicted"/>
<evidence type="ECO:0000256" key="1">
    <source>
        <dbReference type="SAM" id="Phobius"/>
    </source>
</evidence>
<keyword evidence="1" id="KW-0812">Transmembrane</keyword>
<reference evidence="2" key="1">
    <citation type="journal article" date="2022" name="Genome Biol. Evol.">
        <title>A New Gene Family Diagnostic for Intracellular Biomineralization of Amorphous Ca Carbonates by Cyanobacteria.</title>
        <authorList>
            <person name="Benzerara K."/>
            <person name="Duprat E."/>
            <person name="Bitard-Feildel T."/>
            <person name="Caumes G."/>
            <person name="Cassier-Chauvat C."/>
            <person name="Chauvat F."/>
            <person name="Dezi M."/>
            <person name="Diop S.I."/>
            <person name="Gaschignard G."/>
            <person name="Gorgen S."/>
            <person name="Gugger M."/>
            <person name="Lopez-Garcia P."/>
            <person name="Millet M."/>
            <person name="Skouri-Panet F."/>
            <person name="Moreira D."/>
            <person name="Callebaut I."/>
        </authorList>
    </citation>
    <scope>NUCLEOTIDE SEQUENCE</scope>
    <source>
        <strain evidence="2">G9</strain>
    </source>
</reference>
<accession>A0ABT6EZS8</accession>
<feature type="transmembrane region" description="Helical" evidence="1">
    <location>
        <begin position="84"/>
        <end position="105"/>
    </location>
</feature>
<dbReference type="EMBL" id="JAKKUT010000002">
    <property type="protein sequence ID" value="MDG2991113.1"/>
    <property type="molecule type" value="Genomic_DNA"/>
</dbReference>
<comment type="caution">
    <text evidence="2">The sequence shown here is derived from an EMBL/GenBank/DDBJ whole genome shotgun (WGS) entry which is preliminary data.</text>
</comment>
<evidence type="ECO:0000313" key="2">
    <source>
        <dbReference type="EMBL" id="MDG2991113.1"/>
    </source>
</evidence>
<gene>
    <name evidence="2" type="ORF">L3556_09265</name>
</gene>
<keyword evidence="1" id="KW-1133">Transmembrane helix</keyword>
<name>A0ABT6EZS8_9SYNE</name>
<organism evidence="2 3">
    <name type="scientific">Candidatus Synechococcus calcipolaris G9</name>
    <dbReference type="NCBI Taxonomy" id="1497997"/>
    <lineage>
        <taxon>Bacteria</taxon>
        <taxon>Bacillati</taxon>
        <taxon>Cyanobacteriota</taxon>
        <taxon>Cyanophyceae</taxon>
        <taxon>Synechococcales</taxon>
        <taxon>Synechococcaceae</taxon>
        <taxon>Synechococcus</taxon>
    </lineage>
</organism>